<dbReference type="Proteomes" id="UP000646827">
    <property type="component" value="Unassembled WGS sequence"/>
</dbReference>
<feature type="compositionally biased region" description="Low complexity" evidence="1">
    <location>
        <begin position="504"/>
        <end position="518"/>
    </location>
</feature>
<feature type="compositionally biased region" description="Basic and acidic residues" evidence="1">
    <location>
        <begin position="519"/>
        <end position="529"/>
    </location>
</feature>
<accession>A0A8H7SBF4</accession>
<proteinExistence type="predicted"/>
<evidence type="ECO:0000313" key="3">
    <source>
        <dbReference type="Proteomes" id="UP000646827"/>
    </source>
</evidence>
<dbReference type="OrthoDB" id="5572844at2759"/>
<name>A0A8H7SBF4_9FUNG</name>
<feature type="compositionally biased region" description="Basic residues" evidence="1">
    <location>
        <begin position="126"/>
        <end position="139"/>
    </location>
</feature>
<feature type="region of interest" description="Disordered" evidence="1">
    <location>
        <begin position="121"/>
        <end position="174"/>
    </location>
</feature>
<dbReference type="EMBL" id="JAEPRB010000018">
    <property type="protein sequence ID" value="KAG2226279.1"/>
    <property type="molecule type" value="Genomic_DNA"/>
</dbReference>
<feature type="region of interest" description="Disordered" evidence="1">
    <location>
        <begin position="469"/>
        <end position="580"/>
    </location>
</feature>
<dbReference type="PANTHER" id="PTHR28027:SF2">
    <property type="entry name" value="TRANSCRIPTIONAL REGULATOR MIT1"/>
    <property type="match status" value="1"/>
</dbReference>
<dbReference type="InterPro" id="IPR018608">
    <property type="entry name" value="Gti1/Pac2"/>
</dbReference>
<evidence type="ECO:0000313" key="2">
    <source>
        <dbReference type="EMBL" id="KAG2226279.1"/>
    </source>
</evidence>
<reference evidence="2 3" key="1">
    <citation type="submission" date="2020-12" db="EMBL/GenBank/DDBJ databases">
        <title>Metabolic potential, ecology and presence of endohyphal bacteria is reflected in genomic diversity of Mucoromycotina.</title>
        <authorList>
            <person name="Muszewska A."/>
            <person name="Okrasinska A."/>
            <person name="Steczkiewicz K."/>
            <person name="Drgas O."/>
            <person name="Orlowska M."/>
            <person name="Perlinska-Lenart U."/>
            <person name="Aleksandrzak-Piekarczyk T."/>
            <person name="Szatraj K."/>
            <person name="Zielenkiewicz U."/>
            <person name="Pilsyk S."/>
            <person name="Malc E."/>
            <person name="Mieczkowski P."/>
            <person name="Kruszewska J.S."/>
            <person name="Biernat P."/>
            <person name="Pawlowska J."/>
        </authorList>
    </citation>
    <scope>NUCLEOTIDE SEQUENCE [LARGE SCALE GENOMIC DNA]</scope>
    <source>
        <strain evidence="2 3">CBS 142.35</strain>
    </source>
</reference>
<keyword evidence="3" id="KW-1185">Reference proteome</keyword>
<dbReference type="PANTHER" id="PTHR28027">
    <property type="entry name" value="TRANSCRIPTIONAL REGULATOR MIT1"/>
    <property type="match status" value="1"/>
</dbReference>
<organism evidence="2 3">
    <name type="scientific">Circinella minor</name>
    <dbReference type="NCBI Taxonomy" id="1195481"/>
    <lineage>
        <taxon>Eukaryota</taxon>
        <taxon>Fungi</taxon>
        <taxon>Fungi incertae sedis</taxon>
        <taxon>Mucoromycota</taxon>
        <taxon>Mucoromycotina</taxon>
        <taxon>Mucoromycetes</taxon>
        <taxon>Mucorales</taxon>
        <taxon>Lichtheimiaceae</taxon>
        <taxon>Circinella</taxon>
    </lineage>
</organism>
<dbReference type="GO" id="GO:0003677">
    <property type="term" value="F:DNA binding"/>
    <property type="evidence" value="ECO:0007669"/>
    <property type="project" value="TreeGrafter"/>
</dbReference>
<comment type="caution">
    <text evidence="2">The sequence shown here is derived from an EMBL/GenBank/DDBJ whole genome shotgun (WGS) entry which is preliminary data.</text>
</comment>
<feature type="compositionally biased region" description="Low complexity" evidence="1">
    <location>
        <begin position="556"/>
        <end position="568"/>
    </location>
</feature>
<feature type="compositionally biased region" description="Polar residues" evidence="1">
    <location>
        <begin position="416"/>
        <end position="428"/>
    </location>
</feature>
<feature type="compositionally biased region" description="Low complexity" evidence="1">
    <location>
        <begin position="471"/>
        <end position="482"/>
    </location>
</feature>
<feature type="compositionally biased region" description="Low complexity" evidence="1">
    <location>
        <begin position="158"/>
        <end position="168"/>
    </location>
</feature>
<feature type="compositionally biased region" description="Low complexity" evidence="1">
    <location>
        <begin position="445"/>
        <end position="454"/>
    </location>
</feature>
<feature type="compositionally biased region" description="Polar residues" evidence="1">
    <location>
        <begin position="631"/>
        <end position="640"/>
    </location>
</feature>
<protein>
    <submittedName>
        <fullName evidence="2">Uncharacterized protein</fullName>
    </submittedName>
</protein>
<evidence type="ECO:0000256" key="1">
    <source>
        <dbReference type="SAM" id="MobiDB-lite"/>
    </source>
</evidence>
<gene>
    <name evidence="2" type="ORF">INT45_005951</name>
</gene>
<dbReference type="Pfam" id="PF09729">
    <property type="entry name" value="Gti1_Pac2"/>
    <property type="match status" value="1"/>
</dbReference>
<feature type="region of interest" description="Disordered" evidence="1">
    <location>
        <begin position="416"/>
        <end position="456"/>
    </location>
</feature>
<sequence>MPSTNETFHGFVETTTDTLLIFEACRRGIFPKINRRLQERERGAVQSGTVFVFDERESGIKRWTDGFVWSPSRILGNFLIYRELDGRDSTTDKRRANRMSVGSSSAAMGYSYSQVNHQEFDDPYQHHPHHSHPHNSHPHPHQDYNNSNRDMMLGGDTNNNMNNNNSSSPPAVDRSRERALVGSLTTSYNFKKGGLIKKTMSIVVNGSPQHLISYYTKEDVLNNRLPTPSSIPELAQLEISPDLLLRQSFRIPPMTEHTAADMMFDAKSEYPSPRALALSPYPMPRQQLRRRASEYSEPIYTRKSSKTSLDGNSIRAMTLDNNNSPFDNNNTILDRGGMHGANGNEMATPTTTPYSRGGNNNSNNVALGNRGPMVRYNTAPEPHELTGVCDPMGISKCTPMMPVGYPAVADMSSPQSATTTVFMPSPTVTDPRPTAAIGQPPLPPQQQQQQQQQQSSIPYHLQVPVRTPRHSLPMSESPASSTSPPPSPFGHYGRPVPRKLSLEQRQQQQQQNGYWQQQRTREEVYRDNPRFSAEGYNNSLSPPQQNPPNPHRHDQQQQQSSIPNSSNSIHHDNNNNMMLFSEPQQSTTPVPLEATKIVTPTVIDTKPHMVYASSPQVHHPLTAPKDFHHPMQQSSQLEYY</sequence>
<feature type="region of interest" description="Disordered" evidence="1">
    <location>
        <begin position="620"/>
        <end position="640"/>
    </location>
</feature>
<dbReference type="AlphaFoldDB" id="A0A8H7SBF4"/>